<dbReference type="InterPro" id="IPR050482">
    <property type="entry name" value="Sensor_HK_TwoCompSys"/>
</dbReference>
<evidence type="ECO:0000256" key="3">
    <source>
        <dbReference type="ARBA" id="ARBA00022553"/>
    </source>
</evidence>
<keyword evidence="9" id="KW-1133">Transmembrane helix</keyword>
<evidence type="ECO:0000259" key="10">
    <source>
        <dbReference type="Pfam" id="PF07730"/>
    </source>
</evidence>
<dbReference type="GO" id="GO:0000155">
    <property type="term" value="F:phosphorelay sensor kinase activity"/>
    <property type="evidence" value="ECO:0007669"/>
    <property type="project" value="InterPro"/>
</dbReference>
<keyword evidence="8" id="KW-0902">Two-component regulatory system</keyword>
<protein>
    <recommendedName>
        <fullName evidence="2">histidine kinase</fullName>
        <ecNumber evidence="2">2.7.13.3</ecNumber>
    </recommendedName>
</protein>
<organism evidence="11 12">
    <name type="scientific">Mumia zhuanghuii</name>
    <dbReference type="NCBI Taxonomy" id="2585211"/>
    <lineage>
        <taxon>Bacteria</taxon>
        <taxon>Bacillati</taxon>
        <taxon>Actinomycetota</taxon>
        <taxon>Actinomycetes</taxon>
        <taxon>Propionibacteriales</taxon>
        <taxon>Nocardioidaceae</taxon>
        <taxon>Mumia</taxon>
    </lineage>
</organism>
<keyword evidence="3" id="KW-0597">Phosphoprotein</keyword>
<comment type="catalytic activity">
    <reaction evidence="1">
        <text>ATP + protein L-histidine = ADP + protein N-phospho-L-histidine.</text>
        <dbReference type="EC" id="2.7.13.3"/>
    </reaction>
</comment>
<feature type="transmembrane region" description="Helical" evidence="9">
    <location>
        <begin position="131"/>
        <end position="156"/>
    </location>
</feature>
<keyword evidence="5" id="KW-0547">Nucleotide-binding</keyword>
<dbReference type="PANTHER" id="PTHR24421:SF10">
    <property type="entry name" value="NITRATE_NITRITE SENSOR PROTEIN NARQ"/>
    <property type="match status" value="1"/>
</dbReference>
<keyword evidence="9" id="KW-0472">Membrane</keyword>
<evidence type="ECO:0000256" key="9">
    <source>
        <dbReference type="SAM" id="Phobius"/>
    </source>
</evidence>
<dbReference type="PANTHER" id="PTHR24421">
    <property type="entry name" value="NITRATE/NITRITE SENSOR PROTEIN NARX-RELATED"/>
    <property type="match status" value="1"/>
</dbReference>
<dbReference type="EC" id="2.7.13.3" evidence="2"/>
<dbReference type="Pfam" id="PF07730">
    <property type="entry name" value="HisKA_3"/>
    <property type="match status" value="1"/>
</dbReference>
<evidence type="ECO:0000256" key="7">
    <source>
        <dbReference type="ARBA" id="ARBA00022840"/>
    </source>
</evidence>
<dbReference type="OrthoDB" id="227596at2"/>
<keyword evidence="9" id="KW-0812">Transmembrane</keyword>
<reference evidence="11 12" key="1">
    <citation type="submission" date="2019-09" db="EMBL/GenBank/DDBJ databases">
        <title>Mumia zhuanghuii sp. nov. isolated from the intestinal contents of plateau pika (Ochotona curzoniae) in the Qinghai-Tibet plateau of China.</title>
        <authorList>
            <person name="Tian Z."/>
        </authorList>
    </citation>
    <scope>NUCLEOTIDE SEQUENCE [LARGE SCALE GENOMIC DNA]</scope>
    <source>
        <strain evidence="12">350</strain>
    </source>
</reference>
<dbReference type="Gene3D" id="3.30.565.10">
    <property type="entry name" value="Histidine kinase-like ATPase, C-terminal domain"/>
    <property type="match status" value="1"/>
</dbReference>
<dbReference type="InterPro" id="IPR036890">
    <property type="entry name" value="HATPase_C_sf"/>
</dbReference>
<dbReference type="Proteomes" id="UP000307768">
    <property type="component" value="Unassembled WGS sequence"/>
</dbReference>
<name>A0A5Q6S325_9ACTN</name>
<evidence type="ECO:0000256" key="4">
    <source>
        <dbReference type="ARBA" id="ARBA00022679"/>
    </source>
</evidence>
<dbReference type="SUPFAM" id="SSF55874">
    <property type="entry name" value="ATPase domain of HSP90 chaperone/DNA topoisomerase II/histidine kinase"/>
    <property type="match status" value="1"/>
</dbReference>
<keyword evidence="7" id="KW-0067">ATP-binding</keyword>
<evidence type="ECO:0000256" key="6">
    <source>
        <dbReference type="ARBA" id="ARBA00022777"/>
    </source>
</evidence>
<sequence length="387" mass="40366">MSARTGARTALLRTVFLLIGAALFLAFGLLGLSVAATGREAANAVVAVAGAALVLALLVSVSSFPGVRDMEVAAARILLDPPGELVDEPVDRRGHRWRTTGFVLAHVLAGGAVGTAVVVGIPLAYSELPWYAATVAVVADLAVVVVAGIGMARLAVVCLGPTDADRLVIAEQRIRREQAQRAIARDLHDGIGHALSVISLQAVGGRQMVSRDPEHAAESLRIIADTARQALDELDHALGVLRDEPGPSGRVPVQGLDDVTLLVASYVAGGADVRADLADPVGVPALVSHEAFRIVQEGLTNAYEHGDGSAIDLETRVADALVVSVRNGVSPDRPHGRAERSAGRGLAGLRERVTLLGGELDVRRDAATWHLVARLPLPPGPAEEDER</sequence>
<keyword evidence="4" id="KW-0808">Transferase</keyword>
<keyword evidence="6" id="KW-0418">Kinase</keyword>
<evidence type="ECO:0000256" key="2">
    <source>
        <dbReference type="ARBA" id="ARBA00012438"/>
    </source>
</evidence>
<dbReference type="RefSeq" id="WP_149767812.1">
    <property type="nucleotide sequence ID" value="NZ_VDFQ02000001.1"/>
</dbReference>
<dbReference type="GO" id="GO:0005524">
    <property type="term" value="F:ATP binding"/>
    <property type="evidence" value="ECO:0007669"/>
    <property type="project" value="UniProtKB-KW"/>
</dbReference>
<feature type="transmembrane region" description="Helical" evidence="9">
    <location>
        <begin position="45"/>
        <end position="67"/>
    </location>
</feature>
<feature type="transmembrane region" description="Helical" evidence="9">
    <location>
        <begin position="102"/>
        <end position="125"/>
    </location>
</feature>
<evidence type="ECO:0000256" key="1">
    <source>
        <dbReference type="ARBA" id="ARBA00000085"/>
    </source>
</evidence>
<feature type="domain" description="Signal transduction histidine kinase subgroup 3 dimerisation and phosphoacceptor" evidence="10">
    <location>
        <begin position="181"/>
        <end position="243"/>
    </location>
</feature>
<accession>A0A5Q6S325</accession>
<dbReference type="EMBL" id="VDFQ02000001">
    <property type="protein sequence ID" value="KAA1424736.1"/>
    <property type="molecule type" value="Genomic_DNA"/>
</dbReference>
<evidence type="ECO:0000256" key="5">
    <source>
        <dbReference type="ARBA" id="ARBA00022741"/>
    </source>
</evidence>
<evidence type="ECO:0000313" key="12">
    <source>
        <dbReference type="Proteomes" id="UP000307768"/>
    </source>
</evidence>
<comment type="caution">
    <text evidence="11">The sequence shown here is derived from an EMBL/GenBank/DDBJ whole genome shotgun (WGS) entry which is preliminary data.</text>
</comment>
<dbReference type="CDD" id="cd16917">
    <property type="entry name" value="HATPase_UhpB-NarQ-NarX-like"/>
    <property type="match status" value="1"/>
</dbReference>
<dbReference type="AlphaFoldDB" id="A0A5Q6S325"/>
<dbReference type="GO" id="GO:0046983">
    <property type="term" value="F:protein dimerization activity"/>
    <property type="evidence" value="ECO:0007669"/>
    <property type="project" value="InterPro"/>
</dbReference>
<dbReference type="InterPro" id="IPR011712">
    <property type="entry name" value="Sig_transdc_His_kin_sub3_dim/P"/>
</dbReference>
<evidence type="ECO:0000313" key="11">
    <source>
        <dbReference type="EMBL" id="KAA1424736.1"/>
    </source>
</evidence>
<dbReference type="Gene3D" id="1.20.5.1930">
    <property type="match status" value="1"/>
</dbReference>
<gene>
    <name evidence="11" type="ORF">FE697_002115</name>
</gene>
<evidence type="ECO:0000256" key="8">
    <source>
        <dbReference type="ARBA" id="ARBA00023012"/>
    </source>
</evidence>
<proteinExistence type="predicted"/>
<dbReference type="GO" id="GO:0016020">
    <property type="term" value="C:membrane"/>
    <property type="evidence" value="ECO:0007669"/>
    <property type="project" value="InterPro"/>
</dbReference>